<dbReference type="NCBIfam" id="TIGR01643">
    <property type="entry name" value="YD_repeat_2x"/>
    <property type="match status" value="6"/>
</dbReference>
<dbReference type="InterPro" id="IPR006530">
    <property type="entry name" value="YD"/>
</dbReference>
<dbReference type="InterPro" id="IPR031325">
    <property type="entry name" value="RHS_repeat"/>
</dbReference>
<reference evidence="5" key="1">
    <citation type="submission" date="2021-11" db="EMBL/GenBank/DDBJ databases">
        <title>Streptomyces corallinus and Kineosporia corallina sp. nov., two new coral-derived marine actinobacteria.</title>
        <authorList>
            <person name="Buangrab K."/>
            <person name="Sutthacheep M."/>
            <person name="Yeemin T."/>
            <person name="Harunari E."/>
            <person name="Igarashi Y."/>
            <person name="Sripreechasak P."/>
            <person name="Kanchanasin P."/>
            <person name="Tanasupawat S."/>
            <person name="Phongsopitanun W."/>
        </authorList>
    </citation>
    <scope>NUCLEOTIDE SEQUENCE</scope>
    <source>
        <strain evidence="5">JCM 31032</strain>
    </source>
</reference>
<feature type="region of interest" description="Disordered" evidence="2">
    <location>
        <begin position="84"/>
        <end position="141"/>
    </location>
</feature>
<evidence type="ECO:0000313" key="6">
    <source>
        <dbReference type="Proteomes" id="UP001138997"/>
    </source>
</evidence>
<dbReference type="EMBL" id="JAJOMB010000011">
    <property type="protein sequence ID" value="MCD5313225.1"/>
    <property type="molecule type" value="Genomic_DNA"/>
</dbReference>
<gene>
    <name evidence="5" type="ORF">LR394_20165</name>
</gene>
<feature type="compositionally biased region" description="Polar residues" evidence="2">
    <location>
        <begin position="1266"/>
        <end position="1281"/>
    </location>
</feature>
<comment type="caution">
    <text evidence="5">The sequence shown here is derived from an EMBL/GenBank/DDBJ whole genome shotgun (WGS) entry which is preliminary data.</text>
</comment>
<dbReference type="PANTHER" id="PTHR32305:SF15">
    <property type="entry name" value="PROTEIN RHSA-RELATED"/>
    <property type="match status" value="1"/>
</dbReference>
<evidence type="ECO:0000256" key="1">
    <source>
        <dbReference type="ARBA" id="ARBA00022737"/>
    </source>
</evidence>
<protein>
    <recommendedName>
        <fullName evidence="4">Teneurin-like YD-shell domain-containing protein</fullName>
    </recommendedName>
</protein>
<evidence type="ECO:0000259" key="4">
    <source>
        <dbReference type="Pfam" id="PF25023"/>
    </source>
</evidence>
<dbReference type="PANTHER" id="PTHR32305">
    <property type="match status" value="1"/>
</dbReference>
<dbReference type="NCBIfam" id="TIGR03696">
    <property type="entry name" value="Rhs_assc_core"/>
    <property type="match status" value="1"/>
</dbReference>
<keyword evidence="1" id="KW-0677">Repeat</keyword>
<keyword evidence="6" id="KW-1185">Reference proteome</keyword>
<dbReference type="Pfam" id="PF05593">
    <property type="entry name" value="RHS_repeat"/>
    <property type="match status" value="3"/>
</dbReference>
<evidence type="ECO:0000313" key="5">
    <source>
        <dbReference type="EMBL" id="MCD5313225.1"/>
    </source>
</evidence>
<feature type="chain" id="PRO_5040791859" description="Teneurin-like YD-shell domain-containing protein" evidence="3">
    <location>
        <begin position="37"/>
        <end position="1281"/>
    </location>
</feature>
<dbReference type="InterPro" id="IPR022385">
    <property type="entry name" value="Rhs_assc_core"/>
</dbReference>
<organism evidence="5 6">
    <name type="scientific">Kineosporia babensis</name>
    <dbReference type="NCBI Taxonomy" id="499548"/>
    <lineage>
        <taxon>Bacteria</taxon>
        <taxon>Bacillati</taxon>
        <taxon>Actinomycetota</taxon>
        <taxon>Actinomycetes</taxon>
        <taxon>Kineosporiales</taxon>
        <taxon>Kineosporiaceae</taxon>
        <taxon>Kineosporia</taxon>
    </lineage>
</organism>
<feature type="signal peptide" evidence="3">
    <location>
        <begin position="1"/>
        <end position="36"/>
    </location>
</feature>
<dbReference type="Proteomes" id="UP001138997">
    <property type="component" value="Unassembled WGS sequence"/>
</dbReference>
<feature type="domain" description="Teneurin-like YD-shell" evidence="4">
    <location>
        <begin position="1014"/>
        <end position="1219"/>
    </location>
</feature>
<dbReference type="Pfam" id="PF25023">
    <property type="entry name" value="TEN_YD-shell"/>
    <property type="match status" value="1"/>
</dbReference>
<dbReference type="RefSeq" id="WP_231444221.1">
    <property type="nucleotide sequence ID" value="NZ_JAJOMB010000011.1"/>
</dbReference>
<dbReference type="Gene3D" id="2.180.10.10">
    <property type="entry name" value="RHS repeat-associated core"/>
    <property type="match status" value="3"/>
</dbReference>
<name>A0A9X1SVT8_9ACTN</name>
<feature type="region of interest" description="Disordered" evidence="2">
    <location>
        <begin position="1256"/>
        <end position="1281"/>
    </location>
</feature>
<keyword evidence="3" id="KW-0732">Signal</keyword>
<dbReference type="InterPro" id="IPR056823">
    <property type="entry name" value="TEN-like_YD-shell"/>
</dbReference>
<proteinExistence type="predicted"/>
<evidence type="ECO:0000256" key="2">
    <source>
        <dbReference type="SAM" id="MobiDB-lite"/>
    </source>
</evidence>
<sequence>MTMKKNASPSKAGLVGALSLTLALPLGASLAAPATAAVPKVTYTYDALGRLQTVADATGATKKYTYDAVGNLLTIGSPVFPSAAKKAAAQQDREPTAAVPPGKTEHTVPRNSLASLPKADRGYQPLTAPKGQTAVTGAAKTPDGRPLAGVIYSVGSKQAKTGADGRFLLTGLDPEQTTLTINAHAATGGDYGSYQQPIKLEKGEATALPGVNWLTLVERGKRFSAPAKITGELALSSSDLPNLNLKIPAGTKLTGLDGKPVRSLSLVKIDPSKQPVPPTGGTPMGWTLQPGLASVETTSAGRGTNWDTSSKLFELSTAQAGPGCDTQNQGCAGEPFQEDELRTVDGVNLAYGVLDNLGTDLSVSDVSDAALNRHYHQGDSSYRDFGLAQGNKLNIWAGWNGNGYYQVGFPSGLTVTFTADPDGQYRAKNTPSDLQGAVFGGGYPNGYTITFKDGRVWYFGYYHGYLTAQTDRHGNTLTVERDYYNGRAYKITSPNNRWIQFTYKSCGSGYQCIGQAKDNTSRTVKYDYDPNARLTKFTNAAGKATTYTWNECTDWWTTCNQIASVKNAVNVITDRYTYNGENRLTRRQLADDSDYKFEYVTNPDNLRIVTTTVTDPRGAKRRVTFNASGYPLTDTKAFGTPLAQATTYTRDANTNRVLQLLAPLSRRTTNTYDAKGNLLTTTKATGTSTAQKVTYTYEPMFSRVASIKNALNKTTTFTYDDGLETKTDPLGHTSTTEFSEGFPVRKTDALGNATTVSYLDGKPVAVSDPLERTRTLLWDAAGRLTRTTDATGRRTSTTYNAMDWPTKVTDAAGNATTTAYDAVGNALTRTNPLGQVETSTYDGLNRPLSWTDALGNTENYTYNSGGDLAATVDRKGQTTTQTYDVLGRSLMTGYKATTSGGTTTYESTSSKTWDAGDRLTKLVDSVGGTIDYTYDALDRLSSEAGSVGTVGYTYDLADRRTGMTAPNQAATSYTYDDADRMTSLVRAEQTVAFTWDDADRRTSVTMPGNLKRTLTYDAASQVTKINHSVGTTNKGDLLYTYDDAGRTLTADGSAAKVNLPANWSGAEYNANNQLTQLGAKSLTYDANGQLTNDGTLAYTWNARGQLTQAGASPYTYDAVGRRASKKVGADPLTAFLYDGQNVLQERRGAAVFSSLLAGLGPDEIYTRTTTGNVIRSFMTDRLGSTVSLADPSGTVTVSYTYDPFGKATASGSSNNSFYFTGLQSDGNGLQYNRSRYHNFALQRYINESVGYPNEGSNRYTYAGSDPVNNTDPTGTGSVRRP</sequence>
<dbReference type="InterPro" id="IPR050708">
    <property type="entry name" value="T6SS_VgrG/RHS"/>
</dbReference>
<accession>A0A9X1SVT8</accession>
<evidence type="ECO:0000256" key="3">
    <source>
        <dbReference type="SAM" id="SignalP"/>
    </source>
</evidence>